<dbReference type="Proteomes" id="UP000551709">
    <property type="component" value="Chromosome"/>
</dbReference>
<feature type="region of interest" description="Disordered" evidence="1">
    <location>
        <begin position="40"/>
        <end position="74"/>
    </location>
</feature>
<evidence type="ECO:0000313" key="3">
    <source>
        <dbReference type="Proteomes" id="UP000551709"/>
    </source>
</evidence>
<gene>
    <name evidence="2" type="ORF">HAP41_0000005125</name>
</gene>
<proteinExistence type="predicted"/>
<reference evidence="2" key="2">
    <citation type="submission" date="2022-04" db="EMBL/GenBank/DDBJ databases">
        <authorList>
            <person name="Bromfield E.S.P."/>
            <person name="Cloutier S."/>
        </authorList>
    </citation>
    <scope>NUCLEOTIDE SEQUENCE</scope>
    <source>
        <strain evidence="2">1S5</strain>
    </source>
</reference>
<accession>A0A8T5VV49</accession>
<sequence length="99" mass="9750">MIGEMIGSAAGGRLGGPSGAAIGSAVGGALDRAFGKVIHKLGSEDSHPDKAADNKNAETSNVQPKTDGLGKNAELGLSSLGGEHVFLSIPAIVSSARPT</sequence>
<evidence type="ECO:0000313" key="2">
    <source>
        <dbReference type="EMBL" id="UPT88482.1"/>
    </source>
</evidence>
<evidence type="ECO:0000256" key="1">
    <source>
        <dbReference type="SAM" id="MobiDB-lite"/>
    </source>
</evidence>
<feature type="compositionally biased region" description="Basic and acidic residues" evidence="1">
    <location>
        <begin position="41"/>
        <end position="56"/>
    </location>
</feature>
<dbReference type="RefSeq" id="WP_166104766.1">
    <property type="nucleotide sequence ID" value="NZ_CP096255.1"/>
</dbReference>
<organism evidence="2 3">
    <name type="scientific">Bradyrhizobium barranii subsp. apii</name>
    <dbReference type="NCBI Taxonomy" id="2819348"/>
    <lineage>
        <taxon>Bacteria</taxon>
        <taxon>Pseudomonadati</taxon>
        <taxon>Pseudomonadota</taxon>
        <taxon>Alphaproteobacteria</taxon>
        <taxon>Hyphomicrobiales</taxon>
        <taxon>Nitrobacteraceae</taxon>
        <taxon>Bradyrhizobium</taxon>
        <taxon>Bradyrhizobium barranii</taxon>
    </lineage>
</organism>
<protein>
    <submittedName>
        <fullName evidence="2">Uncharacterized protein</fullName>
    </submittedName>
</protein>
<dbReference type="EMBL" id="CP096255">
    <property type="protein sequence ID" value="UPT88482.1"/>
    <property type="molecule type" value="Genomic_DNA"/>
</dbReference>
<dbReference type="AlphaFoldDB" id="A0A8T5VV49"/>
<name>A0A8T5VV49_9BRAD</name>
<reference evidence="2" key="1">
    <citation type="journal article" date="2017" name="Syst. Appl. Microbiol.">
        <title>Soybeans inoculated with root zone soils of Canadian native legumes harbour diverse and novel Bradyrhizobium spp. that possess agricultural potential.</title>
        <authorList>
            <person name="Bromfield E.S.P."/>
            <person name="Cloutier S."/>
            <person name="Tambong J.T."/>
            <person name="Tran Thi T.V."/>
        </authorList>
    </citation>
    <scope>NUCLEOTIDE SEQUENCE</scope>
    <source>
        <strain evidence="2">1S5</strain>
    </source>
</reference>